<keyword evidence="4 6" id="KW-1133">Transmembrane helix</keyword>
<dbReference type="Proteomes" id="UP000282837">
    <property type="component" value="Unassembled WGS sequence"/>
</dbReference>
<dbReference type="GO" id="GO:0022857">
    <property type="term" value="F:transmembrane transporter activity"/>
    <property type="evidence" value="ECO:0007669"/>
    <property type="project" value="InterPro"/>
</dbReference>
<dbReference type="Gene3D" id="1.20.1720.10">
    <property type="entry name" value="Multidrug resistance protein D"/>
    <property type="match status" value="2"/>
</dbReference>
<comment type="caution">
    <text evidence="7">The sequence shown here is derived from an EMBL/GenBank/DDBJ whole genome shotgun (WGS) entry which is preliminary data.</text>
</comment>
<evidence type="ECO:0000256" key="1">
    <source>
        <dbReference type="ARBA" id="ARBA00004651"/>
    </source>
</evidence>
<feature type="transmembrane region" description="Helical" evidence="6">
    <location>
        <begin position="41"/>
        <end position="57"/>
    </location>
</feature>
<dbReference type="AlphaFoldDB" id="A0A3S2V9T3"/>
<evidence type="ECO:0000313" key="7">
    <source>
        <dbReference type="EMBL" id="RVU07232.1"/>
    </source>
</evidence>
<comment type="subcellular location">
    <subcellularLocation>
        <location evidence="1">Cell membrane</location>
        <topology evidence="1">Multi-pass membrane protein</topology>
    </subcellularLocation>
</comment>
<feature type="transmembrane region" description="Helical" evidence="6">
    <location>
        <begin position="261"/>
        <end position="284"/>
    </location>
</feature>
<sequence length="356" mass="37200">MAVLCALMGFASISTDFYLPAMPAMAASLHARQAQMEWTISAYLVGFSLGQLVWGPIGDRYGRKRPIAAGLVLSRAMVRDLYGPDKAGQMLSTLITVMAVAPLVGPWLGGQVLLVAGWRAIFWLLVVIGVVTGLGLATVPETLPAERRQIVPWGDLAGQYGRLLRDATVLRCASIGAAYYLGVYAYVAGTSFAYITYHHVSPQHYGLLFGAGIIGIMGANMANVRLLPRFGGARVMRWGGWMACMSGVALALAASTDFGGLWGLVLPCFVFVSASGLIVANAMAQAMAGHPAQAGAVSALLGATQYGSGMVGAALIGLLADGTPRPMGWVIGLGGLACLVPVLVKARPRSIHEHGS</sequence>
<evidence type="ECO:0000256" key="6">
    <source>
        <dbReference type="SAM" id="Phobius"/>
    </source>
</evidence>
<accession>A0A3S2V9T3</accession>
<dbReference type="InterPro" id="IPR011701">
    <property type="entry name" value="MFS"/>
</dbReference>
<protein>
    <submittedName>
        <fullName evidence="7">MFS transporter</fullName>
    </submittedName>
</protein>
<dbReference type="PANTHER" id="PTHR43124:SF3">
    <property type="entry name" value="CHLORAMPHENICOL EFFLUX PUMP RV0191"/>
    <property type="match status" value="1"/>
</dbReference>
<dbReference type="Pfam" id="PF07690">
    <property type="entry name" value="MFS_1"/>
    <property type="match status" value="1"/>
</dbReference>
<feature type="transmembrane region" description="Helical" evidence="6">
    <location>
        <begin position="172"/>
        <end position="195"/>
    </location>
</feature>
<dbReference type="InterPro" id="IPR050189">
    <property type="entry name" value="MFS_Efflux_Transporters"/>
</dbReference>
<organism evidence="7 8">
    <name type="scientific">Novosphingobium umbonatum</name>
    <dbReference type="NCBI Taxonomy" id="1908524"/>
    <lineage>
        <taxon>Bacteria</taxon>
        <taxon>Pseudomonadati</taxon>
        <taxon>Pseudomonadota</taxon>
        <taxon>Alphaproteobacteria</taxon>
        <taxon>Sphingomonadales</taxon>
        <taxon>Sphingomonadaceae</taxon>
        <taxon>Novosphingobium</taxon>
    </lineage>
</organism>
<evidence type="ECO:0000313" key="8">
    <source>
        <dbReference type="Proteomes" id="UP000282837"/>
    </source>
</evidence>
<feature type="transmembrane region" description="Helical" evidence="6">
    <location>
        <begin position="87"/>
        <end position="108"/>
    </location>
</feature>
<dbReference type="CDD" id="cd17320">
    <property type="entry name" value="MFS_MdfA_MDR_like"/>
    <property type="match status" value="1"/>
</dbReference>
<proteinExistence type="predicted"/>
<evidence type="ECO:0000256" key="4">
    <source>
        <dbReference type="ARBA" id="ARBA00022989"/>
    </source>
</evidence>
<feature type="transmembrane region" description="Helical" evidence="6">
    <location>
        <begin position="120"/>
        <end position="139"/>
    </location>
</feature>
<feature type="transmembrane region" description="Helical" evidence="6">
    <location>
        <begin position="326"/>
        <end position="344"/>
    </location>
</feature>
<dbReference type="InterPro" id="IPR036259">
    <property type="entry name" value="MFS_trans_sf"/>
</dbReference>
<evidence type="ECO:0000256" key="2">
    <source>
        <dbReference type="ARBA" id="ARBA00022475"/>
    </source>
</evidence>
<keyword evidence="8" id="KW-1185">Reference proteome</keyword>
<dbReference type="GO" id="GO:0005886">
    <property type="term" value="C:plasma membrane"/>
    <property type="evidence" value="ECO:0007669"/>
    <property type="project" value="UniProtKB-SubCell"/>
</dbReference>
<keyword evidence="2" id="KW-1003">Cell membrane</keyword>
<feature type="transmembrane region" description="Helical" evidence="6">
    <location>
        <begin position="207"/>
        <end position="226"/>
    </location>
</feature>
<evidence type="ECO:0000256" key="5">
    <source>
        <dbReference type="ARBA" id="ARBA00023136"/>
    </source>
</evidence>
<gene>
    <name evidence="7" type="ORF">EOE18_04220</name>
</gene>
<evidence type="ECO:0000256" key="3">
    <source>
        <dbReference type="ARBA" id="ARBA00022692"/>
    </source>
</evidence>
<name>A0A3S2V9T3_9SPHN</name>
<keyword evidence="5 6" id="KW-0472">Membrane</keyword>
<dbReference type="OrthoDB" id="9800416at2"/>
<feature type="transmembrane region" description="Helical" evidence="6">
    <location>
        <begin position="296"/>
        <end position="320"/>
    </location>
</feature>
<dbReference type="PANTHER" id="PTHR43124">
    <property type="entry name" value="PURINE EFFLUX PUMP PBUE"/>
    <property type="match status" value="1"/>
</dbReference>
<feature type="transmembrane region" description="Helical" evidence="6">
    <location>
        <begin position="238"/>
        <end position="255"/>
    </location>
</feature>
<reference evidence="7 8" key="1">
    <citation type="submission" date="2019-01" db="EMBL/GenBank/DDBJ databases">
        <authorList>
            <person name="Chen W.-M."/>
        </authorList>
    </citation>
    <scope>NUCLEOTIDE SEQUENCE [LARGE SCALE GENOMIC DNA]</scope>
    <source>
        <strain evidence="7 8">FSY-9</strain>
    </source>
</reference>
<dbReference type="SUPFAM" id="SSF103473">
    <property type="entry name" value="MFS general substrate transporter"/>
    <property type="match status" value="1"/>
</dbReference>
<keyword evidence="3 6" id="KW-0812">Transmembrane</keyword>
<dbReference type="EMBL" id="SACO01000002">
    <property type="protein sequence ID" value="RVU07232.1"/>
    <property type="molecule type" value="Genomic_DNA"/>
</dbReference>